<gene>
    <name evidence="1" type="ORF">B5L96_14255</name>
</gene>
<dbReference type="AlphaFoldDB" id="A0A422ZGN4"/>
<evidence type="ECO:0000313" key="1">
    <source>
        <dbReference type="EMBL" id="OVF71100.1"/>
    </source>
</evidence>
<name>A0A422ZGN4_KLEPN</name>
<dbReference type="Proteomes" id="UP000196447">
    <property type="component" value="Unassembled WGS sequence"/>
</dbReference>
<evidence type="ECO:0000313" key="2">
    <source>
        <dbReference type="Proteomes" id="UP000196447"/>
    </source>
</evidence>
<accession>A0A422ZGN4</accession>
<protein>
    <submittedName>
        <fullName evidence="1">Uncharacterized protein</fullName>
    </submittedName>
</protein>
<proteinExistence type="predicted"/>
<comment type="caution">
    <text evidence="1">The sequence shown here is derived from an EMBL/GenBank/DDBJ whole genome shotgun (WGS) entry which is preliminary data.</text>
</comment>
<sequence length="101" mass="10944">MLDAPDDAAKLPLILRVVSRSLWRTLTGAGTPEKTALGCRLFLSHAGACSLFLRGCAFSAWGGKRLASVVKAERSHHGRERRRHPLGHVRGLCSGGCTPRR</sequence>
<reference evidence="1 2" key="1">
    <citation type="submission" date="2017-03" db="EMBL/GenBank/DDBJ databases">
        <authorList>
            <person name="Fouts D."/>
            <person name="Stalin M.J."/>
            <person name="Chen L."/>
            <person name="Wright M."/>
            <person name="Sutton G."/>
            <person name="Nguyen K."/>
            <person name="Vanduin D."/>
            <person name="Rojas L."/>
            <person name="Hujer A."/>
            <person name="Hujer K."/>
            <person name="Bonomo R."/>
            <person name="Kreiswirth B."/>
            <person name="Adams M."/>
        </authorList>
    </citation>
    <scope>NUCLEOTIDE SEQUENCE [LARGE SCALE GENOMIC DNA]</scope>
    <source>
        <strain evidence="1 2">39383</strain>
    </source>
</reference>
<dbReference type="EMBL" id="NDBK01000063">
    <property type="protein sequence ID" value="OVF71100.1"/>
    <property type="molecule type" value="Genomic_DNA"/>
</dbReference>
<organism evidence="1 2">
    <name type="scientific">Klebsiella pneumoniae</name>
    <dbReference type="NCBI Taxonomy" id="573"/>
    <lineage>
        <taxon>Bacteria</taxon>
        <taxon>Pseudomonadati</taxon>
        <taxon>Pseudomonadota</taxon>
        <taxon>Gammaproteobacteria</taxon>
        <taxon>Enterobacterales</taxon>
        <taxon>Enterobacteriaceae</taxon>
        <taxon>Klebsiella/Raoultella group</taxon>
        <taxon>Klebsiella</taxon>
        <taxon>Klebsiella pneumoniae complex</taxon>
    </lineage>
</organism>